<evidence type="ECO:0000256" key="5">
    <source>
        <dbReference type="SAM" id="MobiDB-lite"/>
    </source>
</evidence>
<feature type="region of interest" description="Disordered" evidence="5">
    <location>
        <begin position="131"/>
        <end position="152"/>
    </location>
</feature>
<dbReference type="Proteomes" id="UP000092444">
    <property type="component" value="Unassembled WGS sequence"/>
</dbReference>
<comment type="similarity">
    <text evidence="1 4">Belongs to the inositol phosphokinase (IPK) family.</text>
</comment>
<dbReference type="InterPro" id="IPR038286">
    <property type="entry name" value="IPK_sf"/>
</dbReference>
<dbReference type="EnsemblMetazoa" id="GMOY003281-RA">
    <property type="protein sequence ID" value="GMOY003281-PA"/>
    <property type="gene ID" value="GMOY003281"/>
</dbReference>
<dbReference type="EMBL" id="CCAG010020379">
    <property type="status" value="NOT_ANNOTATED_CDS"/>
    <property type="molecule type" value="Genomic_DNA"/>
</dbReference>
<dbReference type="VEuPathDB" id="VectorBase:GMOY003281"/>
<dbReference type="PANTHER" id="PTHR12400:SF26">
    <property type="entry name" value="KINASE"/>
    <property type="match status" value="1"/>
</dbReference>
<dbReference type="GO" id="GO:0046854">
    <property type="term" value="P:phosphatidylinositol phosphate biosynthetic process"/>
    <property type="evidence" value="ECO:0007669"/>
    <property type="project" value="TreeGrafter"/>
</dbReference>
<protein>
    <recommendedName>
        <fullName evidence="4">Kinase</fullName>
        <ecNumber evidence="4">2.7.-.-</ecNumber>
    </recommendedName>
</protein>
<name>A0A1B0FHM3_GLOMM</name>
<evidence type="ECO:0000256" key="1">
    <source>
        <dbReference type="ARBA" id="ARBA00007374"/>
    </source>
</evidence>
<dbReference type="PANTHER" id="PTHR12400">
    <property type="entry name" value="INOSITOL POLYPHOSPHATE KINASE"/>
    <property type="match status" value="1"/>
</dbReference>
<dbReference type="GO" id="GO:0005634">
    <property type="term" value="C:nucleus"/>
    <property type="evidence" value="ECO:0007669"/>
    <property type="project" value="TreeGrafter"/>
</dbReference>
<dbReference type="GO" id="GO:0000828">
    <property type="term" value="F:inositol hexakisphosphate kinase activity"/>
    <property type="evidence" value="ECO:0007669"/>
    <property type="project" value="TreeGrafter"/>
</dbReference>
<organism evidence="6 7">
    <name type="scientific">Glossina morsitans morsitans</name>
    <name type="common">Savannah tsetse fly</name>
    <dbReference type="NCBI Taxonomy" id="37546"/>
    <lineage>
        <taxon>Eukaryota</taxon>
        <taxon>Metazoa</taxon>
        <taxon>Ecdysozoa</taxon>
        <taxon>Arthropoda</taxon>
        <taxon>Hexapoda</taxon>
        <taxon>Insecta</taxon>
        <taxon>Pterygota</taxon>
        <taxon>Neoptera</taxon>
        <taxon>Endopterygota</taxon>
        <taxon>Diptera</taxon>
        <taxon>Brachycera</taxon>
        <taxon>Muscomorpha</taxon>
        <taxon>Hippoboscoidea</taxon>
        <taxon>Glossinidae</taxon>
        <taxon>Glossina</taxon>
    </lineage>
</organism>
<evidence type="ECO:0000313" key="6">
    <source>
        <dbReference type="EnsemblMetazoa" id="GMOY003281-PA"/>
    </source>
</evidence>
<accession>A0A1B0FHM3</accession>
<dbReference type="Pfam" id="PF03770">
    <property type="entry name" value="IPK"/>
    <property type="match status" value="1"/>
</dbReference>
<feature type="compositionally biased region" description="Low complexity" evidence="5">
    <location>
        <begin position="131"/>
        <end position="146"/>
    </location>
</feature>
<dbReference type="Gene3D" id="3.30.470.160">
    <property type="entry name" value="Inositol polyphosphate kinase"/>
    <property type="match status" value="1"/>
</dbReference>
<reference evidence="6" key="1">
    <citation type="submission" date="2020-05" db="UniProtKB">
        <authorList>
            <consortium name="EnsemblMetazoa"/>
        </authorList>
    </citation>
    <scope>IDENTIFICATION</scope>
    <source>
        <strain evidence="6">Yale</strain>
    </source>
</reference>
<dbReference type="PhylomeDB" id="A0A1B0FHM3"/>
<dbReference type="GO" id="GO:0032958">
    <property type="term" value="P:inositol phosphate biosynthetic process"/>
    <property type="evidence" value="ECO:0007669"/>
    <property type="project" value="InterPro"/>
</dbReference>
<evidence type="ECO:0000256" key="2">
    <source>
        <dbReference type="ARBA" id="ARBA00022679"/>
    </source>
</evidence>
<evidence type="ECO:0000256" key="3">
    <source>
        <dbReference type="ARBA" id="ARBA00022777"/>
    </source>
</evidence>
<evidence type="ECO:0000313" key="7">
    <source>
        <dbReference type="Proteomes" id="UP000092444"/>
    </source>
</evidence>
<dbReference type="GO" id="GO:0005737">
    <property type="term" value="C:cytoplasm"/>
    <property type="evidence" value="ECO:0007669"/>
    <property type="project" value="TreeGrafter"/>
</dbReference>
<dbReference type="AlphaFoldDB" id="A0A1B0FHM3"/>
<keyword evidence="7" id="KW-1185">Reference proteome</keyword>
<dbReference type="SUPFAM" id="SSF56104">
    <property type="entry name" value="SAICAR synthase-like"/>
    <property type="match status" value="1"/>
</dbReference>
<proteinExistence type="inferred from homology"/>
<keyword evidence="2 4" id="KW-0808">Transferase</keyword>
<feature type="region of interest" description="Disordered" evidence="5">
    <location>
        <begin position="60"/>
        <end position="87"/>
    </location>
</feature>
<dbReference type="EC" id="2.7.-.-" evidence="4"/>
<dbReference type="InterPro" id="IPR005522">
    <property type="entry name" value="IPK"/>
</dbReference>
<sequence length="435" mass="50218">MKMTSTILQPTTTTGNGETSNMCWEAQDKLRFSCIDNIKWKQLWKIIALDTYTNNEATAKRRNRNLRNKSKETLGRSINNNEDHKGRRTSEDFAHYLKQSDFDIPNRMSLLKFLAINALELSAPATPILLQQQQEQQTQRQPQGKQNHPNGWLQLSGHPESIVPTCSGVVRKRVNTFNDYEVLAYRHISMEPETATIVPRFFGSVQLDTGDRFIELQDLLNGFKDPCLIDIKMGCRTFLESEVSNKTLRPDLYQKMLSVDRNAPTAEEHEAQAVTKLRYMLFREAMSSSQTKGFRIEALRLRGKKPINDLKTVRSSEQISQTIEQFIGSQRGVQKEIIKRLKHMRSVIERSSFFQTHEIIGSSIFIVYDHSRVGCWIIDFVKSRPLPVNIKVNHRSEWVPGNHEEGLLRGLDNLITAFEEVYNKSKDFTRKCLQI</sequence>
<dbReference type="STRING" id="37546.A0A1B0FHM3"/>
<keyword evidence="3 4" id="KW-0418">Kinase</keyword>
<evidence type="ECO:0000256" key="4">
    <source>
        <dbReference type="RuleBase" id="RU363090"/>
    </source>
</evidence>